<keyword evidence="2" id="KW-1185">Reference proteome</keyword>
<name>A0A1D1UK38_RAMVA</name>
<dbReference type="InterPro" id="IPR001888">
    <property type="entry name" value="Transposase_1"/>
</dbReference>
<dbReference type="GO" id="GO:0003676">
    <property type="term" value="F:nucleic acid binding"/>
    <property type="evidence" value="ECO:0007669"/>
    <property type="project" value="InterPro"/>
</dbReference>
<dbReference type="AlphaFoldDB" id="A0A1D1UK38"/>
<dbReference type="Pfam" id="PF01359">
    <property type="entry name" value="Transposase_1"/>
    <property type="match status" value="1"/>
</dbReference>
<comment type="caution">
    <text evidence="1">The sequence shown here is derived from an EMBL/GenBank/DDBJ whole genome shotgun (WGS) entry which is preliminary data.</text>
</comment>
<dbReference type="OrthoDB" id="616263at2759"/>
<dbReference type="PANTHER" id="PTHR46060">
    <property type="entry name" value="MARINER MOS1 TRANSPOSASE-LIKE PROTEIN"/>
    <property type="match status" value="1"/>
</dbReference>
<gene>
    <name evidence="1" type="primary">RvY_02538-1</name>
    <name evidence="1" type="synonym">RvY_02538.1</name>
    <name evidence="1" type="ORF">RvY_02538</name>
</gene>
<reference evidence="1 2" key="1">
    <citation type="journal article" date="2016" name="Nat. Commun.">
        <title>Extremotolerant tardigrade genome and improved radiotolerance of human cultured cells by tardigrade-unique protein.</title>
        <authorList>
            <person name="Hashimoto T."/>
            <person name="Horikawa D.D."/>
            <person name="Saito Y."/>
            <person name="Kuwahara H."/>
            <person name="Kozuka-Hata H."/>
            <person name="Shin-I T."/>
            <person name="Minakuchi Y."/>
            <person name="Ohishi K."/>
            <person name="Motoyama A."/>
            <person name="Aizu T."/>
            <person name="Enomoto A."/>
            <person name="Kondo K."/>
            <person name="Tanaka S."/>
            <person name="Hara Y."/>
            <person name="Koshikawa S."/>
            <person name="Sagara H."/>
            <person name="Miura T."/>
            <person name="Yokobori S."/>
            <person name="Miyagawa K."/>
            <person name="Suzuki Y."/>
            <person name="Kubo T."/>
            <person name="Oyama M."/>
            <person name="Kohara Y."/>
            <person name="Fujiyama A."/>
            <person name="Arakawa K."/>
            <person name="Katayama T."/>
            <person name="Toyoda A."/>
            <person name="Kunieda T."/>
        </authorList>
    </citation>
    <scope>NUCLEOTIDE SEQUENCE [LARGE SCALE GENOMIC DNA]</scope>
    <source>
        <strain evidence="1 2">YOKOZUNA-1</strain>
    </source>
</reference>
<dbReference type="PANTHER" id="PTHR46060:SF1">
    <property type="entry name" value="MARINER MOS1 TRANSPOSASE-LIKE PROTEIN"/>
    <property type="match status" value="1"/>
</dbReference>
<dbReference type="Proteomes" id="UP000186922">
    <property type="component" value="Unassembled WGS sequence"/>
</dbReference>
<dbReference type="Gene3D" id="3.30.420.10">
    <property type="entry name" value="Ribonuclease H-like superfamily/Ribonuclease H"/>
    <property type="match status" value="1"/>
</dbReference>
<protein>
    <recommendedName>
        <fullName evidence="3">Histone-lysine N-methyltransferase SETMAR</fullName>
    </recommendedName>
</protein>
<dbReference type="InterPro" id="IPR036397">
    <property type="entry name" value="RNaseH_sf"/>
</dbReference>
<accession>A0A1D1UK38</accession>
<evidence type="ECO:0000313" key="1">
    <source>
        <dbReference type="EMBL" id="GAU90066.1"/>
    </source>
</evidence>
<organism evidence="1 2">
    <name type="scientific">Ramazzottius varieornatus</name>
    <name type="common">Water bear</name>
    <name type="synonym">Tardigrade</name>
    <dbReference type="NCBI Taxonomy" id="947166"/>
    <lineage>
        <taxon>Eukaryota</taxon>
        <taxon>Metazoa</taxon>
        <taxon>Ecdysozoa</taxon>
        <taxon>Tardigrada</taxon>
        <taxon>Eutardigrada</taxon>
        <taxon>Parachela</taxon>
        <taxon>Hypsibioidea</taxon>
        <taxon>Ramazzottiidae</taxon>
        <taxon>Ramazzottius</taxon>
    </lineage>
</organism>
<evidence type="ECO:0000313" key="2">
    <source>
        <dbReference type="Proteomes" id="UP000186922"/>
    </source>
</evidence>
<evidence type="ECO:0008006" key="3">
    <source>
        <dbReference type="Google" id="ProtNLM"/>
    </source>
</evidence>
<dbReference type="STRING" id="947166.A0A1D1UK38"/>
<sequence>MVTVWWTTRGVAHYNFLPPATTFNAEYYCRNLERMTERLAEKQPRLVSKDEIILLQHSARPHAAQITSAKIKEIGHGTSRSSSL</sequence>
<dbReference type="InterPro" id="IPR052709">
    <property type="entry name" value="Transposase-MT_Hybrid"/>
</dbReference>
<proteinExistence type="predicted"/>
<dbReference type="EMBL" id="BDGG01000001">
    <property type="protein sequence ID" value="GAU90066.1"/>
    <property type="molecule type" value="Genomic_DNA"/>
</dbReference>